<evidence type="ECO:0000313" key="5">
    <source>
        <dbReference type="Proteomes" id="UP000628442"/>
    </source>
</evidence>
<dbReference type="SUPFAM" id="SSF47616">
    <property type="entry name" value="GST C-terminal domain-like"/>
    <property type="match status" value="1"/>
</dbReference>
<dbReference type="Gene3D" id="3.40.30.10">
    <property type="entry name" value="Glutaredoxin"/>
    <property type="match status" value="1"/>
</dbReference>
<proteinExistence type="inferred from homology"/>
<dbReference type="SFLD" id="SFLDS00019">
    <property type="entry name" value="Glutathione_Transferase_(cytos"/>
    <property type="match status" value="1"/>
</dbReference>
<dbReference type="InterPro" id="IPR036282">
    <property type="entry name" value="Glutathione-S-Trfase_C_sf"/>
</dbReference>
<dbReference type="InterPro" id="IPR004045">
    <property type="entry name" value="Glutathione_S-Trfase_N"/>
</dbReference>
<evidence type="ECO:0000259" key="3">
    <source>
        <dbReference type="PROSITE" id="PS50405"/>
    </source>
</evidence>
<evidence type="ECO:0000313" key="4">
    <source>
        <dbReference type="EMBL" id="GGY52532.1"/>
    </source>
</evidence>
<feature type="domain" description="GST C-terminal" evidence="3">
    <location>
        <begin position="114"/>
        <end position="234"/>
    </location>
</feature>
<reference evidence="4" key="1">
    <citation type="journal article" date="2014" name="Int. J. Syst. Evol. Microbiol.">
        <title>Complete genome sequence of Corynebacterium casei LMG S-19264T (=DSM 44701T), isolated from a smear-ripened cheese.</title>
        <authorList>
            <consortium name="US DOE Joint Genome Institute (JGI-PGF)"/>
            <person name="Walter F."/>
            <person name="Albersmeier A."/>
            <person name="Kalinowski J."/>
            <person name="Ruckert C."/>
        </authorList>
    </citation>
    <scope>NUCLEOTIDE SEQUENCE</scope>
    <source>
        <strain evidence="4">KCTC 12343</strain>
    </source>
</reference>
<dbReference type="CDD" id="cd03178">
    <property type="entry name" value="GST_C_Ure2p_like"/>
    <property type="match status" value="1"/>
</dbReference>
<dbReference type="SFLD" id="SFLDG00358">
    <property type="entry name" value="Main_(cytGST)"/>
    <property type="match status" value="1"/>
</dbReference>
<dbReference type="Pfam" id="PF00043">
    <property type="entry name" value="GST_C"/>
    <property type="match status" value="1"/>
</dbReference>
<dbReference type="InterPro" id="IPR036249">
    <property type="entry name" value="Thioredoxin-like_sf"/>
</dbReference>
<accession>A0AA88C486</accession>
<evidence type="ECO:0000256" key="1">
    <source>
        <dbReference type="RuleBase" id="RU003494"/>
    </source>
</evidence>
<feature type="domain" description="GST N-terminal" evidence="2">
    <location>
        <begin position="17"/>
        <end position="111"/>
    </location>
</feature>
<dbReference type="Gene3D" id="1.20.1050.10">
    <property type="match status" value="1"/>
</dbReference>
<dbReference type="InterPro" id="IPR004046">
    <property type="entry name" value="GST_C"/>
</dbReference>
<organism evidence="4 5">
    <name type="scientific">Pseudoduganella albidiflava</name>
    <dbReference type="NCBI Taxonomy" id="321983"/>
    <lineage>
        <taxon>Bacteria</taxon>
        <taxon>Pseudomonadati</taxon>
        <taxon>Pseudomonadota</taxon>
        <taxon>Betaproteobacteria</taxon>
        <taxon>Burkholderiales</taxon>
        <taxon>Oxalobacteraceae</taxon>
        <taxon>Telluria group</taxon>
        <taxon>Pseudoduganella</taxon>
    </lineage>
</organism>
<dbReference type="InterPro" id="IPR010987">
    <property type="entry name" value="Glutathione-S-Trfase_C-like"/>
</dbReference>
<gene>
    <name evidence="4" type="ORF">GCM10007387_38490</name>
</gene>
<dbReference type="Pfam" id="PF02798">
    <property type="entry name" value="GST_N"/>
    <property type="match status" value="1"/>
</dbReference>
<evidence type="ECO:0000259" key="2">
    <source>
        <dbReference type="PROSITE" id="PS50404"/>
    </source>
</evidence>
<dbReference type="CDD" id="cd03048">
    <property type="entry name" value="GST_N_Ure2p_like"/>
    <property type="match status" value="1"/>
</dbReference>
<dbReference type="PROSITE" id="PS50405">
    <property type="entry name" value="GST_CTER"/>
    <property type="match status" value="1"/>
</dbReference>
<dbReference type="PROSITE" id="PS50404">
    <property type="entry name" value="GST_NTER"/>
    <property type="match status" value="1"/>
</dbReference>
<dbReference type="Proteomes" id="UP000628442">
    <property type="component" value="Unassembled WGS sequence"/>
</dbReference>
<dbReference type="PANTHER" id="PTHR44051:SF19">
    <property type="entry name" value="DISULFIDE-BOND OXIDOREDUCTASE YFCG"/>
    <property type="match status" value="1"/>
</dbReference>
<dbReference type="SFLD" id="SFLDG01151">
    <property type="entry name" value="Main.2:_Nu-like"/>
    <property type="match status" value="1"/>
</dbReference>
<dbReference type="PANTHER" id="PTHR44051">
    <property type="entry name" value="GLUTATHIONE S-TRANSFERASE-RELATED"/>
    <property type="match status" value="1"/>
</dbReference>
<name>A0AA88C486_9BURK</name>
<comment type="caution">
    <text evidence="4">The sequence shown here is derived from an EMBL/GenBank/DDBJ whole genome shotgun (WGS) entry which is preliminary data.</text>
</comment>
<comment type="similarity">
    <text evidence="1">Belongs to the GST superfamily.</text>
</comment>
<dbReference type="InterPro" id="IPR040079">
    <property type="entry name" value="Glutathione_S-Trfase"/>
</dbReference>
<dbReference type="SUPFAM" id="SSF52833">
    <property type="entry name" value="Thioredoxin-like"/>
    <property type="match status" value="1"/>
</dbReference>
<reference evidence="4" key="2">
    <citation type="submission" date="2022-12" db="EMBL/GenBank/DDBJ databases">
        <authorList>
            <person name="Sun Q."/>
            <person name="Kim S."/>
        </authorList>
    </citation>
    <scope>NUCLEOTIDE SEQUENCE</scope>
    <source>
        <strain evidence="4">KCTC 12343</strain>
    </source>
</reference>
<dbReference type="EMBL" id="BMWV01000009">
    <property type="protein sequence ID" value="GGY52532.1"/>
    <property type="molecule type" value="Genomic_DNA"/>
</dbReference>
<sequence>MCARFFSFTLECADLETTMITLHTWTTPNGRKPIILLEELGVPYDTVPVDIGNGEQFQSEFLKLSPNNKIPAMVDDNADDNADDEAGGGPLSLFESGAILTYLADKHGKFLAPSGAARWQAMQWLHWQIGGLGPMLGQLGFFSKQDDAFALERFVTEGGRLLTVLDTQLGKADYVAGDAYTIADIACYTWVMAASERLQEPLADALGKPNIQRWLALVGARPAVQKGMRWKPRG</sequence>
<protein>
    <submittedName>
        <fullName evidence="4">Thiol:disulfide oxidoreductase</fullName>
    </submittedName>
</protein>
<dbReference type="AlphaFoldDB" id="A0AA88C486"/>